<feature type="transmembrane region" description="Helical" evidence="2">
    <location>
        <begin position="38"/>
        <end position="59"/>
    </location>
</feature>
<accession>A0A2W5S188</accession>
<evidence type="ECO:0000256" key="2">
    <source>
        <dbReference type="SAM" id="Phobius"/>
    </source>
</evidence>
<feature type="transmembrane region" description="Helical" evidence="2">
    <location>
        <begin position="65"/>
        <end position="86"/>
    </location>
</feature>
<comment type="caution">
    <text evidence="3">The sequence shown here is derived from an EMBL/GenBank/DDBJ whole genome shotgun (WGS) entry which is preliminary data.</text>
</comment>
<protein>
    <submittedName>
        <fullName evidence="3">Na+/H+ antiporter subunit G</fullName>
    </submittedName>
</protein>
<evidence type="ECO:0000313" key="3">
    <source>
        <dbReference type="EMBL" id="PZQ96698.1"/>
    </source>
</evidence>
<dbReference type="NCBIfam" id="NF009316">
    <property type="entry name" value="PRK12674.1-5"/>
    <property type="match status" value="1"/>
</dbReference>
<sequence length="120" mass="13067">MIIEILISALLVIGGIFGLTGSFGLLKLDNPMKRLHAPTKATTVGVGTALIVSMLYFSIHRQQIAWQELLIVLFLLLSAPITAHFLSKAHLHRNVQAKDLPPTGTGRKWATLDAENTGQD</sequence>
<organism evidence="3 4">
    <name type="scientific">Cereibacter sphaeroides</name>
    <name type="common">Rhodobacter sphaeroides</name>
    <dbReference type="NCBI Taxonomy" id="1063"/>
    <lineage>
        <taxon>Bacteria</taxon>
        <taxon>Pseudomonadati</taxon>
        <taxon>Pseudomonadota</taxon>
        <taxon>Alphaproteobacteria</taxon>
        <taxon>Rhodobacterales</taxon>
        <taxon>Paracoccaceae</taxon>
        <taxon>Cereibacter</taxon>
    </lineage>
</organism>
<keyword evidence="2" id="KW-1133">Transmembrane helix</keyword>
<feature type="transmembrane region" description="Helical" evidence="2">
    <location>
        <begin position="6"/>
        <end position="26"/>
    </location>
</feature>
<dbReference type="Pfam" id="PF03334">
    <property type="entry name" value="PhaG_MnhG_YufB"/>
    <property type="match status" value="1"/>
</dbReference>
<proteinExistence type="predicted"/>
<keyword evidence="2" id="KW-0812">Transmembrane</keyword>
<dbReference type="EMBL" id="QFQS01000003">
    <property type="protein sequence ID" value="PZQ96698.1"/>
    <property type="molecule type" value="Genomic_DNA"/>
</dbReference>
<dbReference type="PANTHER" id="PTHR34703">
    <property type="entry name" value="ANTIPORTER SUBUNIT MNHG2-RELATED"/>
    <property type="match status" value="1"/>
</dbReference>
<reference evidence="3 4" key="1">
    <citation type="submission" date="2017-08" db="EMBL/GenBank/DDBJ databases">
        <title>Infants hospitalized years apart are colonized by the same room-sourced microbial strains.</title>
        <authorList>
            <person name="Brooks B."/>
            <person name="Olm M.R."/>
            <person name="Firek B.A."/>
            <person name="Baker R."/>
            <person name="Thomas B.C."/>
            <person name="Morowitz M.J."/>
            <person name="Banfield J.F."/>
        </authorList>
    </citation>
    <scope>NUCLEOTIDE SEQUENCE [LARGE SCALE GENOMIC DNA]</scope>
    <source>
        <strain evidence="3">S2_003_000_R2_11</strain>
    </source>
</reference>
<dbReference type="NCBIfam" id="TIGR01300">
    <property type="entry name" value="CPA3_mnhG_phaG"/>
    <property type="match status" value="1"/>
</dbReference>
<dbReference type="PANTHER" id="PTHR34703:SF1">
    <property type="entry name" value="ANTIPORTER SUBUNIT MNHG2-RELATED"/>
    <property type="match status" value="1"/>
</dbReference>
<feature type="region of interest" description="Disordered" evidence="1">
    <location>
        <begin position="97"/>
        <end position="120"/>
    </location>
</feature>
<evidence type="ECO:0000313" key="4">
    <source>
        <dbReference type="Proteomes" id="UP000248975"/>
    </source>
</evidence>
<dbReference type="InterPro" id="IPR005133">
    <property type="entry name" value="PhaG_MnhG_YufB"/>
</dbReference>
<name>A0A2W5S188_CERSP</name>
<dbReference type="AlphaFoldDB" id="A0A2W5S188"/>
<dbReference type="Proteomes" id="UP000248975">
    <property type="component" value="Unassembled WGS sequence"/>
</dbReference>
<dbReference type="GO" id="GO:0015385">
    <property type="term" value="F:sodium:proton antiporter activity"/>
    <property type="evidence" value="ECO:0007669"/>
    <property type="project" value="TreeGrafter"/>
</dbReference>
<evidence type="ECO:0000256" key="1">
    <source>
        <dbReference type="SAM" id="MobiDB-lite"/>
    </source>
</evidence>
<keyword evidence="2" id="KW-0472">Membrane</keyword>
<gene>
    <name evidence="3" type="ORF">DI533_13990</name>
</gene>